<feature type="domain" description="EccD-like transmembrane" evidence="2">
    <location>
        <begin position="2"/>
        <end position="227"/>
    </location>
</feature>
<keyword evidence="1" id="KW-1133">Transmembrane helix</keyword>
<sequence length="228" mass="21683">ATVAGAIAEARGAGPLEPSAVAAGAGAAAVVALSVLPRLGIALARLPLPRVPVEPGAQDGPDDAGPADPAALDRRADRAHALLAGLAGGVVAVLAVAVAVLGLAPAPGWRGVAGAVLVVLLVVAAALRSRSYANAVPATVLLLGALVAGVGPVVGAVAAAPPGAARLGVAAAAAVVGVLAVLLGSVLPRRHHSPGSRRAVDLLEGVAIAAVVPLACAVADLFSAVRLL</sequence>
<feature type="non-terminal residue" evidence="3">
    <location>
        <position position="1"/>
    </location>
</feature>
<accession>A0ABV9YV60</accession>
<feature type="transmembrane region" description="Helical" evidence="1">
    <location>
        <begin position="109"/>
        <end position="127"/>
    </location>
</feature>
<feature type="transmembrane region" description="Helical" evidence="1">
    <location>
        <begin position="199"/>
        <end position="222"/>
    </location>
</feature>
<keyword evidence="4" id="KW-1185">Reference proteome</keyword>
<feature type="transmembrane region" description="Helical" evidence="1">
    <location>
        <begin position="20"/>
        <end position="41"/>
    </location>
</feature>
<evidence type="ECO:0000313" key="3">
    <source>
        <dbReference type="EMBL" id="MFC5065717.1"/>
    </source>
</evidence>
<protein>
    <submittedName>
        <fullName evidence="3">Type VII secretion integral membrane protein EccD</fullName>
    </submittedName>
</protein>
<keyword evidence="1" id="KW-0812">Transmembrane</keyword>
<dbReference type="Proteomes" id="UP001595947">
    <property type="component" value="Unassembled WGS sequence"/>
</dbReference>
<organism evidence="3 4">
    <name type="scientific">Actinomycetospora atypica</name>
    <dbReference type="NCBI Taxonomy" id="1290095"/>
    <lineage>
        <taxon>Bacteria</taxon>
        <taxon>Bacillati</taxon>
        <taxon>Actinomycetota</taxon>
        <taxon>Actinomycetes</taxon>
        <taxon>Pseudonocardiales</taxon>
        <taxon>Pseudonocardiaceae</taxon>
        <taxon>Actinomycetospora</taxon>
    </lineage>
</organism>
<dbReference type="InterPro" id="IPR044049">
    <property type="entry name" value="EccD_transm"/>
</dbReference>
<feature type="transmembrane region" description="Helical" evidence="1">
    <location>
        <begin position="81"/>
        <end position="103"/>
    </location>
</feature>
<dbReference type="EMBL" id="JBHSIV010000043">
    <property type="protein sequence ID" value="MFC5065717.1"/>
    <property type="molecule type" value="Genomic_DNA"/>
</dbReference>
<reference evidence="4" key="1">
    <citation type="journal article" date="2019" name="Int. J. Syst. Evol. Microbiol.">
        <title>The Global Catalogue of Microorganisms (GCM) 10K type strain sequencing project: providing services to taxonomists for standard genome sequencing and annotation.</title>
        <authorList>
            <consortium name="The Broad Institute Genomics Platform"/>
            <consortium name="The Broad Institute Genome Sequencing Center for Infectious Disease"/>
            <person name="Wu L."/>
            <person name="Ma J."/>
        </authorList>
    </citation>
    <scope>NUCLEOTIDE SEQUENCE [LARGE SCALE GENOMIC DNA]</scope>
    <source>
        <strain evidence="4">CGMCC 4.7093</strain>
    </source>
</reference>
<evidence type="ECO:0000259" key="2">
    <source>
        <dbReference type="Pfam" id="PF19053"/>
    </source>
</evidence>
<evidence type="ECO:0000256" key="1">
    <source>
        <dbReference type="SAM" id="Phobius"/>
    </source>
</evidence>
<feature type="transmembrane region" description="Helical" evidence="1">
    <location>
        <begin position="167"/>
        <end position="187"/>
    </location>
</feature>
<proteinExistence type="predicted"/>
<keyword evidence="1" id="KW-0472">Membrane</keyword>
<name>A0ABV9YV60_9PSEU</name>
<dbReference type="RefSeq" id="WP_378039034.1">
    <property type="nucleotide sequence ID" value="NZ_JBHSIV010000043.1"/>
</dbReference>
<gene>
    <name evidence="3" type="primary">eccD</name>
    <name evidence="3" type="ORF">ACFPBZ_26110</name>
</gene>
<dbReference type="NCBIfam" id="TIGR03920">
    <property type="entry name" value="T7SS_EccD"/>
    <property type="match status" value="1"/>
</dbReference>
<dbReference type="Pfam" id="PF19053">
    <property type="entry name" value="EccD"/>
    <property type="match status" value="1"/>
</dbReference>
<comment type="caution">
    <text evidence="3">The sequence shown here is derived from an EMBL/GenBank/DDBJ whole genome shotgun (WGS) entry which is preliminary data.</text>
</comment>
<dbReference type="InterPro" id="IPR006707">
    <property type="entry name" value="T7SS_EccD"/>
</dbReference>
<feature type="transmembrane region" description="Helical" evidence="1">
    <location>
        <begin position="139"/>
        <end position="161"/>
    </location>
</feature>
<evidence type="ECO:0000313" key="4">
    <source>
        <dbReference type="Proteomes" id="UP001595947"/>
    </source>
</evidence>